<accession>A0A8J3DGL7</accession>
<reference evidence="1" key="2">
    <citation type="submission" date="2020-09" db="EMBL/GenBank/DDBJ databases">
        <authorList>
            <person name="Sun Q."/>
            <person name="Kim S."/>
        </authorList>
    </citation>
    <scope>NUCLEOTIDE SEQUENCE</scope>
    <source>
        <strain evidence="1">KCTC 12870</strain>
    </source>
</reference>
<sequence>MSTRNKVKWQLVKTVENLYKNEESGRYYVRLYYSQGGKSKSTFRSLRTGRISVAKQRIRDYLSDHEAGRANLNAVANSETTWSELSRAYITSVDSSTELKPRTKSSRLVALKRVEKYWSGFQIEGKTALG</sequence>
<dbReference type="AlphaFoldDB" id="A0A8J3DGL7"/>
<protein>
    <submittedName>
        <fullName evidence="1">Uncharacterized protein</fullName>
    </submittedName>
</protein>
<evidence type="ECO:0000313" key="2">
    <source>
        <dbReference type="Proteomes" id="UP000642829"/>
    </source>
</evidence>
<evidence type="ECO:0000313" key="1">
    <source>
        <dbReference type="EMBL" id="GHB96640.1"/>
    </source>
</evidence>
<gene>
    <name evidence="1" type="ORF">GCM10007047_10680</name>
</gene>
<keyword evidence="2" id="KW-1185">Reference proteome</keyword>
<dbReference type="Proteomes" id="UP000642829">
    <property type="component" value="Unassembled WGS sequence"/>
</dbReference>
<comment type="caution">
    <text evidence="1">The sequence shown here is derived from an EMBL/GenBank/DDBJ whole genome shotgun (WGS) entry which is preliminary data.</text>
</comment>
<organism evidence="1 2">
    <name type="scientific">Cerasicoccus arenae</name>
    <dbReference type="NCBI Taxonomy" id="424488"/>
    <lineage>
        <taxon>Bacteria</taxon>
        <taxon>Pseudomonadati</taxon>
        <taxon>Verrucomicrobiota</taxon>
        <taxon>Opitutia</taxon>
        <taxon>Puniceicoccales</taxon>
        <taxon>Cerasicoccaceae</taxon>
        <taxon>Cerasicoccus</taxon>
    </lineage>
</organism>
<name>A0A8J3DGL7_9BACT</name>
<proteinExistence type="predicted"/>
<dbReference type="EMBL" id="BMXG01000005">
    <property type="protein sequence ID" value="GHB96640.1"/>
    <property type="molecule type" value="Genomic_DNA"/>
</dbReference>
<dbReference type="RefSeq" id="WP_189512667.1">
    <property type="nucleotide sequence ID" value="NZ_BMXG01000005.1"/>
</dbReference>
<reference evidence="1" key="1">
    <citation type="journal article" date="2014" name="Int. J. Syst. Evol. Microbiol.">
        <title>Complete genome sequence of Corynebacterium casei LMG S-19264T (=DSM 44701T), isolated from a smear-ripened cheese.</title>
        <authorList>
            <consortium name="US DOE Joint Genome Institute (JGI-PGF)"/>
            <person name="Walter F."/>
            <person name="Albersmeier A."/>
            <person name="Kalinowski J."/>
            <person name="Ruckert C."/>
        </authorList>
    </citation>
    <scope>NUCLEOTIDE SEQUENCE</scope>
    <source>
        <strain evidence="1">KCTC 12870</strain>
    </source>
</reference>